<proteinExistence type="predicted"/>
<evidence type="ECO:0000256" key="6">
    <source>
        <dbReference type="ARBA" id="ARBA00022918"/>
    </source>
</evidence>
<evidence type="ECO:0000256" key="2">
    <source>
        <dbReference type="ARBA" id="ARBA00022695"/>
    </source>
</evidence>
<reference evidence="9" key="1">
    <citation type="submission" date="2023-04" db="EMBL/GenBank/DDBJ databases">
        <title>Phytophthora fragariaefolia NBRC 109709.</title>
        <authorList>
            <person name="Ichikawa N."/>
            <person name="Sato H."/>
            <person name="Tonouchi N."/>
        </authorList>
    </citation>
    <scope>NUCLEOTIDE SEQUENCE</scope>
    <source>
        <strain evidence="9">NBRC 109709</strain>
    </source>
</reference>
<evidence type="ECO:0000256" key="5">
    <source>
        <dbReference type="ARBA" id="ARBA00022801"/>
    </source>
</evidence>
<keyword evidence="6" id="KW-0695">RNA-directed DNA polymerase</keyword>
<organism evidence="9 10">
    <name type="scientific">Phytophthora fragariaefolia</name>
    <dbReference type="NCBI Taxonomy" id="1490495"/>
    <lineage>
        <taxon>Eukaryota</taxon>
        <taxon>Sar</taxon>
        <taxon>Stramenopiles</taxon>
        <taxon>Oomycota</taxon>
        <taxon>Peronosporomycetes</taxon>
        <taxon>Peronosporales</taxon>
        <taxon>Peronosporaceae</taxon>
        <taxon>Phytophthora</taxon>
    </lineage>
</organism>
<feature type="compositionally biased region" description="Polar residues" evidence="7">
    <location>
        <begin position="409"/>
        <end position="418"/>
    </location>
</feature>
<dbReference type="InterPro" id="IPR041373">
    <property type="entry name" value="RT_RNaseH"/>
</dbReference>
<dbReference type="PANTHER" id="PTHR37984">
    <property type="entry name" value="PROTEIN CBG26694"/>
    <property type="match status" value="1"/>
</dbReference>
<dbReference type="Pfam" id="PF17917">
    <property type="entry name" value="RT_RNaseH"/>
    <property type="match status" value="1"/>
</dbReference>
<dbReference type="InterPro" id="IPR050951">
    <property type="entry name" value="Retrovirus_Pol_polyprotein"/>
</dbReference>
<dbReference type="GO" id="GO:0004519">
    <property type="term" value="F:endonuclease activity"/>
    <property type="evidence" value="ECO:0007669"/>
    <property type="project" value="UniProtKB-KW"/>
</dbReference>
<keyword evidence="3" id="KW-0540">Nuclease</keyword>
<keyword evidence="2" id="KW-0548">Nucleotidyltransferase</keyword>
<dbReference type="InterPro" id="IPR043502">
    <property type="entry name" value="DNA/RNA_pol_sf"/>
</dbReference>
<keyword evidence="5" id="KW-0378">Hydrolase</keyword>
<dbReference type="OrthoDB" id="129735at2759"/>
<sequence>MGREKEDEYVTYELVTTPATATTAAETAKIKIKKFTGGSARDWLKWSGQFRSLARKKQWTDDQKAHNIVALIEGDLKADVARASQEAIEHNKSFEDFFTDVGLLSVPPDFSDDLDNELWTMTKHRDETVLKFSNRLKENIRMFAELPQDTEEIPEVQQCRYFKRGMPRIWQEKLAASGVVYDRLSELEKNHSLPDSLKNQRKDSKRKTGGDTKRDKWCSFHKTASHNTSDCYSIKKKEAEEQKRTEYHRQPKRKEEKRYPRIYKKSDDVDSDSDVSRSEEMKFVGLVEQQPSEKRAPLRVKSIVNSTMLAANVKLGRKFIPASATVFDTMSGTVTSSGTTVAQFYLPKLKYDTIITHRFEVPNDSPDAMVIGRTSLVDIGGDIMNELGLILNFKDKVVQWDDCFRSLNTGQKRPQQETNEQEDYEFPDEAKQNSRGAVEPKQLLPEHLEGEIATEYLALLIAHQKLYDGHLGRMRFGDYELPISPDFKPVHAKPYPVARSQEEKAKAKIQQLINADRAFAEAVLLSFPDFEKPFDVYADASGTQVGGLVMQGIRILACYSRSLTKHQFNYTTMELELLSIVELLREYRTMLLGFPVVVPTDHKNLIYPTETSLRVKRWKLLLSEYRLTMRYIKGEKNIGADAFSRMRFDTKEGLLLHEEIYASSSQPECIMHGPVIREHQENDVMIQKIKSACLTGRNNPDYQLVPLLGCTLVAYQKRVIVPDTLRDDMIAWYRQNLGHPA</sequence>
<dbReference type="EMBL" id="BSXT01000002">
    <property type="protein sequence ID" value="GMF14413.1"/>
    <property type="molecule type" value="Genomic_DNA"/>
</dbReference>
<keyword evidence="10" id="KW-1185">Reference proteome</keyword>
<evidence type="ECO:0000259" key="8">
    <source>
        <dbReference type="Pfam" id="PF17917"/>
    </source>
</evidence>
<feature type="region of interest" description="Disordered" evidence="7">
    <location>
        <begin position="238"/>
        <end position="275"/>
    </location>
</feature>
<keyword evidence="4" id="KW-0255">Endonuclease</keyword>
<dbReference type="PANTHER" id="PTHR37984:SF5">
    <property type="entry name" value="PROTEIN NYNRIN-LIKE"/>
    <property type="match status" value="1"/>
</dbReference>
<evidence type="ECO:0000256" key="3">
    <source>
        <dbReference type="ARBA" id="ARBA00022722"/>
    </source>
</evidence>
<dbReference type="GO" id="GO:0016787">
    <property type="term" value="F:hydrolase activity"/>
    <property type="evidence" value="ECO:0007669"/>
    <property type="project" value="UniProtKB-KW"/>
</dbReference>
<dbReference type="AlphaFoldDB" id="A0A9W6WRW9"/>
<protein>
    <submittedName>
        <fullName evidence="9">Unnamed protein product</fullName>
    </submittedName>
</protein>
<feature type="region of interest" description="Disordered" evidence="7">
    <location>
        <begin position="409"/>
        <end position="436"/>
    </location>
</feature>
<dbReference type="SUPFAM" id="SSF56672">
    <property type="entry name" value="DNA/RNA polymerases"/>
    <property type="match status" value="1"/>
</dbReference>
<dbReference type="CDD" id="cd09274">
    <property type="entry name" value="RNase_HI_RT_Ty3"/>
    <property type="match status" value="1"/>
</dbReference>
<name>A0A9W6WRW9_9STRA</name>
<evidence type="ECO:0000256" key="4">
    <source>
        <dbReference type="ARBA" id="ARBA00022759"/>
    </source>
</evidence>
<evidence type="ECO:0000313" key="10">
    <source>
        <dbReference type="Proteomes" id="UP001165121"/>
    </source>
</evidence>
<accession>A0A9W6WRW9</accession>
<comment type="caution">
    <text evidence="9">The sequence shown here is derived from an EMBL/GenBank/DDBJ whole genome shotgun (WGS) entry which is preliminary data.</text>
</comment>
<evidence type="ECO:0000256" key="7">
    <source>
        <dbReference type="SAM" id="MobiDB-lite"/>
    </source>
</evidence>
<dbReference type="Proteomes" id="UP001165121">
    <property type="component" value="Unassembled WGS sequence"/>
</dbReference>
<evidence type="ECO:0000256" key="1">
    <source>
        <dbReference type="ARBA" id="ARBA00022679"/>
    </source>
</evidence>
<feature type="region of interest" description="Disordered" evidence="7">
    <location>
        <begin position="190"/>
        <end position="216"/>
    </location>
</feature>
<evidence type="ECO:0000313" key="9">
    <source>
        <dbReference type="EMBL" id="GMF14413.1"/>
    </source>
</evidence>
<keyword evidence="1" id="KW-0808">Transferase</keyword>
<feature type="domain" description="Reverse transcriptase RNase H-like" evidence="8">
    <location>
        <begin position="529"/>
        <end position="625"/>
    </location>
</feature>
<dbReference type="GO" id="GO:0003964">
    <property type="term" value="F:RNA-directed DNA polymerase activity"/>
    <property type="evidence" value="ECO:0007669"/>
    <property type="project" value="UniProtKB-KW"/>
</dbReference>
<gene>
    <name evidence="9" type="ORF">Pfra01_000003700</name>
</gene>